<dbReference type="GO" id="GO:0005524">
    <property type="term" value="F:ATP binding"/>
    <property type="evidence" value="ECO:0007669"/>
    <property type="project" value="UniProtKB-KW"/>
</dbReference>
<keyword evidence="6 10" id="KW-0067">ATP-binding</keyword>
<dbReference type="InterPro" id="IPR004506">
    <property type="entry name" value="MnmA-like"/>
</dbReference>
<dbReference type="GO" id="GO:0002143">
    <property type="term" value="P:tRNA wobble position uridine thiolation"/>
    <property type="evidence" value="ECO:0007669"/>
    <property type="project" value="TreeGrafter"/>
</dbReference>
<dbReference type="FunFam" id="2.30.30.280:FF:000001">
    <property type="entry name" value="tRNA-specific 2-thiouridylase MnmA"/>
    <property type="match status" value="1"/>
</dbReference>
<dbReference type="SUPFAM" id="SSF52402">
    <property type="entry name" value="Adenine nucleotide alpha hydrolases-like"/>
    <property type="match status" value="1"/>
</dbReference>
<name>M1LWQ7_9PROT</name>
<dbReference type="InterPro" id="IPR046884">
    <property type="entry name" value="MnmA-like_central"/>
</dbReference>
<dbReference type="PATRIC" id="fig|1208918.3.peg.349"/>
<evidence type="ECO:0000259" key="11">
    <source>
        <dbReference type="PROSITE" id="PS50206"/>
    </source>
</evidence>
<evidence type="ECO:0000256" key="10">
    <source>
        <dbReference type="HAMAP-Rule" id="MF_00144"/>
    </source>
</evidence>
<dbReference type="GO" id="GO:0103016">
    <property type="term" value="F:tRNA-uridine 2-sulfurtransferase activity"/>
    <property type="evidence" value="ECO:0007669"/>
    <property type="project" value="UniProtKB-EC"/>
</dbReference>
<dbReference type="NCBIfam" id="NF001138">
    <property type="entry name" value="PRK00143.1"/>
    <property type="match status" value="1"/>
</dbReference>
<dbReference type="InterPro" id="IPR001763">
    <property type="entry name" value="Rhodanese-like_dom"/>
</dbReference>
<evidence type="ECO:0000256" key="4">
    <source>
        <dbReference type="ARBA" id="ARBA00022694"/>
    </source>
</evidence>
<feature type="binding site" evidence="10">
    <location>
        <position position="128"/>
    </location>
    <ligand>
        <name>ATP</name>
        <dbReference type="ChEBI" id="CHEBI:30616"/>
    </ligand>
</feature>
<sequence length="366" mass="41476">MAKKTYKELVVLGMSGGVDSSVAAFILKEQGYKVVGLFMQNWEDDSNDSFCNIKEDLLDAASVADLIGIDFEYINFAKEYKEKVFSIFLQEYSMGRTPNPDILCNSEIKFKAFLEHSLKIGATKIATGHYARIKNENNKFQLLKAVDSNKDQSYFLYKLNQNQLSSAIFPIGNLYKTQVREIAKKIGLHNASKKDSTGICFIGERPFADFLNKYIKEKEGPILTIDGKEIGTHKGVFFYTIGQRKGLGLGGIKGFSSQKNPWYVFKKDLDKNIIYVVQDHDNKMLYSKTLEINDISWINGFPPDKVEQNDYSSKSRYRQSEAKCKIKFIGNEKALITFFEPQWAITKGQSLVIYDNDVCLGGGIIC</sequence>
<reference evidence="12 13" key="1">
    <citation type="journal article" date="2013" name="Genome Biol. Evol.">
        <title>Genome evolution and phylogenomic analysis of candidatus kinetoplastibacterium, the betaproteobacterial endosymbionts of strigomonas and angomonas.</title>
        <authorList>
            <person name="Alves J.M."/>
            <person name="Serrano M.G."/>
            <person name="Maia da Silva F."/>
            <person name="Voegtly L.J."/>
            <person name="Matveyev A.V."/>
            <person name="Teixeira M.M."/>
            <person name="Camargo E.P."/>
            <person name="Buck G.A."/>
        </authorList>
    </citation>
    <scope>NUCLEOTIDE SEQUENCE [LARGE SCALE GENOMIC DNA]</scope>
    <source>
        <strain evidence="12 13">TCC036E</strain>
    </source>
</reference>
<dbReference type="FunFam" id="3.40.50.620:FF:000004">
    <property type="entry name" value="tRNA-specific 2-thiouridylase MnmA"/>
    <property type="match status" value="1"/>
</dbReference>
<evidence type="ECO:0000256" key="1">
    <source>
        <dbReference type="ARBA" id="ARBA00022490"/>
    </source>
</evidence>
<dbReference type="GO" id="GO:0032259">
    <property type="term" value="P:methylation"/>
    <property type="evidence" value="ECO:0007669"/>
    <property type="project" value="UniProtKB-KW"/>
</dbReference>
<evidence type="ECO:0000313" key="13">
    <source>
        <dbReference type="Proteomes" id="UP000011686"/>
    </source>
</evidence>
<dbReference type="PANTHER" id="PTHR11933:SF5">
    <property type="entry name" value="MITOCHONDRIAL TRNA-SPECIFIC 2-THIOURIDYLASE 1"/>
    <property type="match status" value="1"/>
</dbReference>
<keyword evidence="3 10" id="KW-0808">Transferase</keyword>
<dbReference type="STRING" id="1208918.CDEE_0630"/>
<dbReference type="InterPro" id="IPR014729">
    <property type="entry name" value="Rossmann-like_a/b/a_fold"/>
</dbReference>
<evidence type="ECO:0000256" key="9">
    <source>
        <dbReference type="ARBA" id="ARBA00051542"/>
    </source>
</evidence>
<comment type="catalytic activity">
    <reaction evidence="9 10">
        <text>S-sulfanyl-L-cysteinyl-[protein] + uridine(34) in tRNA + AH2 + ATP = 2-thiouridine(34) in tRNA + L-cysteinyl-[protein] + A + AMP + diphosphate + H(+)</text>
        <dbReference type="Rhea" id="RHEA:47032"/>
        <dbReference type="Rhea" id="RHEA-COMP:10131"/>
        <dbReference type="Rhea" id="RHEA-COMP:11726"/>
        <dbReference type="Rhea" id="RHEA-COMP:11727"/>
        <dbReference type="Rhea" id="RHEA-COMP:11728"/>
        <dbReference type="ChEBI" id="CHEBI:13193"/>
        <dbReference type="ChEBI" id="CHEBI:15378"/>
        <dbReference type="ChEBI" id="CHEBI:17499"/>
        <dbReference type="ChEBI" id="CHEBI:29950"/>
        <dbReference type="ChEBI" id="CHEBI:30616"/>
        <dbReference type="ChEBI" id="CHEBI:33019"/>
        <dbReference type="ChEBI" id="CHEBI:61963"/>
        <dbReference type="ChEBI" id="CHEBI:65315"/>
        <dbReference type="ChEBI" id="CHEBI:87170"/>
        <dbReference type="ChEBI" id="CHEBI:456215"/>
        <dbReference type="EC" id="2.8.1.13"/>
    </reaction>
</comment>
<dbReference type="Pfam" id="PF20258">
    <property type="entry name" value="tRNA_Me_trans_C"/>
    <property type="match status" value="1"/>
</dbReference>
<dbReference type="AlphaFoldDB" id="M1LWQ7"/>
<feature type="domain" description="Rhodanese" evidence="11">
    <location>
        <begin position="7"/>
        <end position="54"/>
    </location>
</feature>
<dbReference type="PANTHER" id="PTHR11933">
    <property type="entry name" value="TRNA 5-METHYLAMINOMETHYL-2-THIOURIDYLATE -METHYLTRANSFERASE"/>
    <property type="match status" value="1"/>
</dbReference>
<dbReference type="NCBIfam" id="TIGR00420">
    <property type="entry name" value="trmU"/>
    <property type="match status" value="1"/>
</dbReference>
<dbReference type="EC" id="2.8.1.13" evidence="10"/>
<dbReference type="HOGENOM" id="CLU_035188_1_0_4"/>
<comment type="function">
    <text evidence="10">Catalyzes the 2-thiolation of uridine at the wobble position (U34) of tRNA, leading to the formation of s(2)U34.</text>
</comment>
<feature type="site" description="Interaction with tRNA" evidence="10">
    <location>
        <position position="129"/>
    </location>
</feature>
<dbReference type="Pfam" id="PF03054">
    <property type="entry name" value="tRNA_Me_trans"/>
    <property type="match status" value="1"/>
</dbReference>
<dbReference type="EMBL" id="CP003804">
    <property type="protein sequence ID" value="AGF47649.1"/>
    <property type="molecule type" value="Genomic_DNA"/>
</dbReference>
<evidence type="ECO:0000256" key="6">
    <source>
        <dbReference type="ARBA" id="ARBA00022840"/>
    </source>
</evidence>
<evidence type="ECO:0000256" key="7">
    <source>
        <dbReference type="ARBA" id="ARBA00022884"/>
    </source>
</evidence>
<keyword evidence="5 10" id="KW-0547">Nucleotide-binding</keyword>
<dbReference type="Gene3D" id="2.40.30.10">
    <property type="entry name" value="Translation factors"/>
    <property type="match status" value="1"/>
</dbReference>
<dbReference type="GO" id="GO:0000049">
    <property type="term" value="F:tRNA binding"/>
    <property type="evidence" value="ECO:0007669"/>
    <property type="project" value="UniProtKB-KW"/>
</dbReference>
<proteinExistence type="inferred from homology"/>
<feature type="site" description="Interaction with tRNA" evidence="10">
    <location>
        <position position="349"/>
    </location>
</feature>
<feature type="region of interest" description="Interaction with tRNA" evidence="10">
    <location>
        <begin position="150"/>
        <end position="152"/>
    </location>
</feature>
<keyword evidence="7 10" id="KW-0694">RNA-binding</keyword>
<dbReference type="Gene3D" id="2.30.30.280">
    <property type="entry name" value="Adenine nucleotide alpha hydrolases-like domains"/>
    <property type="match status" value="1"/>
</dbReference>
<dbReference type="RefSeq" id="WP_015389105.1">
    <property type="nucleotide sequence ID" value="NC_020283.1"/>
</dbReference>
<accession>M1LWQ7</accession>
<protein>
    <recommendedName>
        <fullName evidence="10">tRNA-specific 2-thiouridylase MnmA</fullName>
        <ecNumber evidence="10">2.8.1.13</ecNumber>
    </recommendedName>
</protein>
<keyword evidence="1 10" id="KW-0963">Cytoplasm</keyword>
<keyword evidence="13" id="KW-1185">Reference proteome</keyword>
<comment type="similarity">
    <text evidence="10">Belongs to the MnmA/TRMU family.</text>
</comment>
<dbReference type="InterPro" id="IPR023382">
    <property type="entry name" value="MnmA-like_central_sf"/>
</dbReference>
<feature type="region of interest" description="Interaction with tRNA" evidence="10">
    <location>
        <begin position="316"/>
        <end position="317"/>
    </location>
</feature>
<evidence type="ECO:0000256" key="2">
    <source>
        <dbReference type="ARBA" id="ARBA00022555"/>
    </source>
</evidence>
<evidence type="ECO:0000256" key="3">
    <source>
        <dbReference type="ARBA" id="ARBA00022679"/>
    </source>
</evidence>
<comment type="caution">
    <text evidence="10">Lacks conserved residue(s) required for the propagation of feature annotation.</text>
</comment>
<evidence type="ECO:0000256" key="8">
    <source>
        <dbReference type="ARBA" id="ARBA00023157"/>
    </source>
</evidence>
<dbReference type="Gene3D" id="3.40.50.620">
    <property type="entry name" value="HUPs"/>
    <property type="match status" value="1"/>
</dbReference>
<dbReference type="Proteomes" id="UP000011686">
    <property type="component" value="Chromosome"/>
</dbReference>
<feature type="region of interest" description="Interaction with target base in tRNA" evidence="10">
    <location>
        <begin position="99"/>
        <end position="101"/>
    </location>
</feature>
<feature type="binding site" evidence="10">
    <location>
        <position position="39"/>
    </location>
    <ligand>
        <name>ATP</name>
        <dbReference type="ChEBI" id="CHEBI:30616"/>
    </ligand>
</feature>
<evidence type="ECO:0000313" key="12">
    <source>
        <dbReference type="EMBL" id="AGF47649.1"/>
    </source>
</evidence>
<keyword evidence="2 10" id="KW-0820">tRNA-binding</keyword>
<dbReference type="PROSITE" id="PS50206">
    <property type="entry name" value="RHODANESE_3"/>
    <property type="match status" value="1"/>
</dbReference>
<keyword evidence="8" id="KW-1015">Disulfide bond</keyword>
<evidence type="ECO:0000256" key="5">
    <source>
        <dbReference type="ARBA" id="ARBA00022741"/>
    </source>
</evidence>
<dbReference type="GO" id="GO:0005737">
    <property type="term" value="C:cytoplasm"/>
    <property type="evidence" value="ECO:0007669"/>
    <property type="project" value="UniProtKB-SubCell"/>
</dbReference>
<dbReference type="GO" id="GO:0008168">
    <property type="term" value="F:methyltransferase activity"/>
    <property type="evidence" value="ECO:0007669"/>
    <property type="project" value="UniProtKB-KW"/>
</dbReference>
<dbReference type="CDD" id="cd01998">
    <property type="entry name" value="MnmA_TRMU-like"/>
    <property type="match status" value="1"/>
</dbReference>
<dbReference type="HAMAP" id="MF_00144">
    <property type="entry name" value="tRNA_thiouridyl_MnmA"/>
    <property type="match status" value="1"/>
</dbReference>
<keyword evidence="4 10" id="KW-0819">tRNA processing</keyword>
<organism evidence="12 13">
    <name type="scientific">Candidatus Kinetoplastidibacterium crithidiae TCC036E</name>
    <dbReference type="NCBI Taxonomy" id="1208918"/>
    <lineage>
        <taxon>Bacteria</taxon>
        <taxon>Pseudomonadati</taxon>
        <taxon>Pseudomonadota</taxon>
        <taxon>Betaproteobacteria</taxon>
        <taxon>Candidatus Kinetoplastidibacterium</taxon>
    </lineage>
</organism>
<dbReference type="eggNOG" id="COG0482">
    <property type="taxonomic scope" value="Bacteria"/>
</dbReference>
<dbReference type="InterPro" id="IPR046885">
    <property type="entry name" value="MnmA-like_C"/>
</dbReference>
<comment type="subcellular location">
    <subcellularLocation>
        <location evidence="10">Cytoplasm</location>
    </subcellularLocation>
</comment>
<dbReference type="KEGG" id="kct:CDEE_0630"/>
<feature type="active site" description="Nucleophile" evidence="10">
    <location>
        <position position="104"/>
    </location>
</feature>
<feature type="active site" description="Cysteine persulfide intermediate" evidence="10">
    <location>
        <position position="200"/>
    </location>
</feature>
<keyword evidence="12" id="KW-0489">Methyltransferase</keyword>
<gene>
    <name evidence="10" type="primary">mnmA</name>
    <name evidence="12" type="ORF">CDEE_0630</name>
</gene>
<feature type="binding site" evidence="10">
    <location>
        <begin position="13"/>
        <end position="20"/>
    </location>
    <ligand>
        <name>ATP</name>
        <dbReference type="ChEBI" id="CHEBI:30616"/>
    </ligand>
</feature>
<dbReference type="Pfam" id="PF20259">
    <property type="entry name" value="tRNA_Me_trans_M"/>
    <property type="match status" value="1"/>
</dbReference>